<gene>
    <name evidence="1" type="ORF">RRG08_043990</name>
</gene>
<proteinExistence type="predicted"/>
<name>A0AAE1DHG2_9GAST</name>
<protein>
    <submittedName>
        <fullName evidence="1">Uncharacterized protein</fullName>
    </submittedName>
</protein>
<evidence type="ECO:0000313" key="2">
    <source>
        <dbReference type="Proteomes" id="UP001283361"/>
    </source>
</evidence>
<comment type="caution">
    <text evidence="1">The sequence shown here is derived from an EMBL/GenBank/DDBJ whole genome shotgun (WGS) entry which is preliminary data.</text>
</comment>
<keyword evidence="2" id="KW-1185">Reference proteome</keyword>
<evidence type="ECO:0000313" key="1">
    <source>
        <dbReference type="EMBL" id="KAK3769603.1"/>
    </source>
</evidence>
<organism evidence="1 2">
    <name type="scientific">Elysia crispata</name>
    <name type="common">lettuce slug</name>
    <dbReference type="NCBI Taxonomy" id="231223"/>
    <lineage>
        <taxon>Eukaryota</taxon>
        <taxon>Metazoa</taxon>
        <taxon>Spiralia</taxon>
        <taxon>Lophotrochozoa</taxon>
        <taxon>Mollusca</taxon>
        <taxon>Gastropoda</taxon>
        <taxon>Heterobranchia</taxon>
        <taxon>Euthyneura</taxon>
        <taxon>Panpulmonata</taxon>
        <taxon>Sacoglossa</taxon>
        <taxon>Placobranchoidea</taxon>
        <taxon>Plakobranchidae</taxon>
        <taxon>Elysia</taxon>
    </lineage>
</organism>
<dbReference type="Proteomes" id="UP001283361">
    <property type="component" value="Unassembled WGS sequence"/>
</dbReference>
<reference evidence="1" key="1">
    <citation type="journal article" date="2023" name="G3 (Bethesda)">
        <title>A reference genome for the long-term kleptoplast-retaining sea slug Elysia crispata morphotype clarki.</title>
        <authorList>
            <person name="Eastman K.E."/>
            <person name="Pendleton A.L."/>
            <person name="Shaikh M.A."/>
            <person name="Suttiyut T."/>
            <person name="Ogas R."/>
            <person name="Tomko P."/>
            <person name="Gavelis G."/>
            <person name="Widhalm J.R."/>
            <person name="Wisecaver J.H."/>
        </authorList>
    </citation>
    <scope>NUCLEOTIDE SEQUENCE</scope>
    <source>
        <strain evidence="1">ECLA1</strain>
    </source>
</reference>
<sequence>MPRDKSHTTFTRFSLYLGESCSRCRQSGTLSFITTTNPSSSMWEEKEGHGISEQTNNNDMRFCFLSYRCSFFLPPFRDKLSITSMHPFRS</sequence>
<dbReference type="AlphaFoldDB" id="A0AAE1DHG2"/>
<accession>A0AAE1DHG2</accession>
<dbReference type="EMBL" id="JAWDGP010003898">
    <property type="protein sequence ID" value="KAK3769603.1"/>
    <property type="molecule type" value="Genomic_DNA"/>
</dbReference>